<sequence length="230" mass="25650">METFSLSHLTKLSNSIPSLFRENVSFQTAGVRIQTGSSFQRNIVLGRALQKDEFSVHQSPVTQTVNRDRLIALFRRIQESISQGESRTGSNISSRLSTDDSSVQTSVLEFLHQSNSEQANPTHSEQSTSKGRKPKKEKSMADSQYSSNHTVTRPPSNFVKKSPIPSPTLSTSNGGKAADGRDSSVETRNESEKYGEMKLSELKVLAKERGIKGYSKFKKKELIELLRFHV</sequence>
<gene>
    <name evidence="3" type="ORF">RND81_07G153600</name>
</gene>
<accession>A0AAW1JS42</accession>
<comment type="caution">
    <text evidence="3">The sequence shown here is derived from an EMBL/GenBank/DDBJ whole genome shotgun (WGS) entry which is preliminary data.</text>
</comment>
<evidence type="ECO:0000259" key="2">
    <source>
        <dbReference type="Pfam" id="PF07498"/>
    </source>
</evidence>
<protein>
    <recommendedName>
        <fullName evidence="2">Rho termination factor-like N-terminal domain-containing protein</fullName>
    </recommendedName>
</protein>
<feature type="compositionally biased region" description="Polar residues" evidence="1">
    <location>
        <begin position="112"/>
        <end position="129"/>
    </location>
</feature>
<dbReference type="AlphaFoldDB" id="A0AAW1JS42"/>
<dbReference type="EMBL" id="JBDFQZ010000007">
    <property type="protein sequence ID" value="KAK9706818.1"/>
    <property type="molecule type" value="Genomic_DNA"/>
</dbReference>
<evidence type="ECO:0000313" key="4">
    <source>
        <dbReference type="Proteomes" id="UP001443914"/>
    </source>
</evidence>
<dbReference type="PANTHER" id="PTHR34449">
    <property type="entry name" value="RHO TERMINATION FACTOR"/>
    <property type="match status" value="1"/>
</dbReference>
<feature type="domain" description="Rho termination factor-like N-terminal" evidence="2">
    <location>
        <begin position="196"/>
        <end position="224"/>
    </location>
</feature>
<dbReference type="PANTHER" id="PTHR34449:SF2">
    <property type="entry name" value="RHO TERMINATION FACTOR"/>
    <property type="match status" value="1"/>
</dbReference>
<feature type="region of interest" description="Disordered" evidence="1">
    <location>
        <begin position="112"/>
        <end position="197"/>
    </location>
</feature>
<dbReference type="GO" id="GO:0006353">
    <property type="term" value="P:DNA-templated transcription termination"/>
    <property type="evidence" value="ECO:0007669"/>
    <property type="project" value="InterPro"/>
</dbReference>
<feature type="compositionally biased region" description="Basic and acidic residues" evidence="1">
    <location>
        <begin position="178"/>
        <end position="197"/>
    </location>
</feature>
<dbReference type="InterPro" id="IPR011112">
    <property type="entry name" value="Rho-like_N"/>
</dbReference>
<dbReference type="Pfam" id="PF07498">
    <property type="entry name" value="Rho_N"/>
    <property type="match status" value="1"/>
</dbReference>
<reference evidence="3" key="1">
    <citation type="submission" date="2024-03" db="EMBL/GenBank/DDBJ databases">
        <title>WGS assembly of Saponaria officinalis var. Norfolk2.</title>
        <authorList>
            <person name="Jenkins J."/>
            <person name="Shu S."/>
            <person name="Grimwood J."/>
            <person name="Barry K."/>
            <person name="Goodstein D."/>
            <person name="Schmutz J."/>
            <person name="Leebens-Mack J."/>
            <person name="Osbourn A."/>
        </authorList>
    </citation>
    <scope>NUCLEOTIDE SEQUENCE [LARGE SCALE GENOMIC DNA]</scope>
    <source>
        <strain evidence="3">JIC</strain>
    </source>
</reference>
<evidence type="ECO:0000313" key="3">
    <source>
        <dbReference type="EMBL" id="KAK9706818.1"/>
    </source>
</evidence>
<proteinExistence type="predicted"/>
<dbReference type="Gene3D" id="1.10.720.10">
    <property type="match status" value="1"/>
</dbReference>
<dbReference type="Proteomes" id="UP001443914">
    <property type="component" value="Unassembled WGS sequence"/>
</dbReference>
<feature type="compositionally biased region" description="Polar residues" evidence="1">
    <location>
        <begin position="141"/>
        <end position="155"/>
    </location>
</feature>
<organism evidence="3 4">
    <name type="scientific">Saponaria officinalis</name>
    <name type="common">Common soapwort</name>
    <name type="synonym">Lychnis saponaria</name>
    <dbReference type="NCBI Taxonomy" id="3572"/>
    <lineage>
        <taxon>Eukaryota</taxon>
        <taxon>Viridiplantae</taxon>
        <taxon>Streptophyta</taxon>
        <taxon>Embryophyta</taxon>
        <taxon>Tracheophyta</taxon>
        <taxon>Spermatophyta</taxon>
        <taxon>Magnoliopsida</taxon>
        <taxon>eudicotyledons</taxon>
        <taxon>Gunneridae</taxon>
        <taxon>Pentapetalae</taxon>
        <taxon>Caryophyllales</taxon>
        <taxon>Caryophyllaceae</taxon>
        <taxon>Caryophylleae</taxon>
        <taxon>Saponaria</taxon>
    </lineage>
</organism>
<keyword evidence="4" id="KW-1185">Reference proteome</keyword>
<evidence type="ECO:0000256" key="1">
    <source>
        <dbReference type="SAM" id="MobiDB-lite"/>
    </source>
</evidence>
<name>A0AAW1JS42_SAPOF</name>